<reference evidence="2" key="1">
    <citation type="journal article" date="2019" name="Int. J. Syst. Evol. Microbiol.">
        <title>The Global Catalogue of Microorganisms (GCM) 10K type strain sequencing project: providing services to taxonomists for standard genome sequencing and annotation.</title>
        <authorList>
            <consortium name="The Broad Institute Genomics Platform"/>
            <consortium name="The Broad Institute Genome Sequencing Center for Infectious Disease"/>
            <person name="Wu L."/>
            <person name="Ma J."/>
        </authorList>
    </citation>
    <scope>NUCLEOTIDE SEQUENCE [LARGE SCALE GENOMIC DNA]</scope>
    <source>
        <strain evidence="2">KCTC 42986</strain>
    </source>
</reference>
<keyword evidence="2" id="KW-1185">Reference proteome</keyword>
<evidence type="ECO:0000313" key="1">
    <source>
        <dbReference type="EMBL" id="MFC3111348.1"/>
    </source>
</evidence>
<dbReference type="RefSeq" id="WP_390321370.1">
    <property type="nucleotide sequence ID" value="NZ_JBHRTP010000111.1"/>
</dbReference>
<organism evidence="1 2">
    <name type="scientific">Undibacterium arcticum</name>
    <dbReference type="NCBI Taxonomy" id="1762892"/>
    <lineage>
        <taxon>Bacteria</taxon>
        <taxon>Pseudomonadati</taxon>
        <taxon>Pseudomonadota</taxon>
        <taxon>Betaproteobacteria</taxon>
        <taxon>Burkholderiales</taxon>
        <taxon>Oxalobacteraceae</taxon>
        <taxon>Undibacterium</taxon>
    </lineage>
</organism>
<evidence type="ECO:0000313" key="2">
    <source>
        <dbReference type="Proteomes" id="UP001595530"/>
    </source>
</evidence>
<dbReference type="InterPro" id="IPR018741">
    <property type="entry name" value="DUF2288"/>
</dbReference>
<dbReference type="Proteomes" id="UP001595530">
    <property type="component" value="Unassembled WGS sequence"/>
</dbReference>
<dbReference type="Pfam" id="PF10052">
    <property type="entry name" value="DUF2288"/>
    <property type="match status" value="1"/>
</dbReference>
<comment type="caution">
    <text evidence="1">The sequence shown here is derived from an EMBL/GenBank/DDBJ whole genome shotgun (WGS) entry which is preliminary data.</text>
</comment>
<gene>
    <name evidence="1" type="ORF">ACFOFO_25960</name>
</gene>
<protein>
    <submittedName>
        <fullName evidence="1">DUF2288 domain-containing protein</fullName>
    </submittedName>
</protein>
<accession>A0ABV7F8G6</accession>
<name>A0ABV7F8G6_9BURK</name>
<sequence>MTASDQQNELRTCLNQETARIAWAELLRHFAGGSVLLVSNELDLIDVALQIANDNKTAVAQWLAEQRIAPVTDAQAGSWLDAGLEVWSVVVRPWVLVQLEKGSAASTIGQTIH</sequence>
<dbReference type="EMBL" id="JBHRTP010000111">
    <property type="protein sequence ID" value="MFC3111348.1"/>
    <property type="molecule type" value="Genomic_DNA"/>
</dbReference>
<proteinExistence type="predicted"/>